<dbReference type="InterPro" id="IPR058548">
    <property type="entry name" value="MlaB-like_STAS"/>
</dbReference>
<evidence type="ECO:0000256" key="2">
    <source>
        <dbReference type="RuleBase" id="RU003749"/>
    </source>
</evidence>
<dbReference type="EMBL" id="BOMS01000157">
    <property type="protein sequence ID" value="GIE72789.1"/>
    <property type="molecule type" value="Genomic_DNA"/>
</dbReference>
<gene>
    <name evidence="4" type="ORF">Apa02nite_088970</name>
</gene>
<dbReference type="PROSITE" id="PS50801">
    <property type="entry name" value="STAS"/>
    <property type="match status" value="1"/>
</dbReference>
<dbReference type="InterPro" id="IPR002645">
    <property type="entry name" value="STAS_dom"/>
</dbReference>
<dbReference type="SUPFAM" id="SSF52091">
    <property type="entry name" value="SpoIIaa-like"/>
    <property type="match status" value="1"/>
</dbReference>
<accession>A0ABQ4BQ39</accession>
<organism evidence="4 5">
    <name type="scientific">Actinoplanes palleronii</name>
    <dbReference type="NCBI Taxonomy" id="113570"/>
    <lineage>
        <taxon>Bacteria</taxon>
        <taxon>Bacillati</taxon>
        <taxon>Actinomycetota</taxon>
        <taxon>Actinomycetes</taxon>
        <taxon>Micromonosporales</taxon>
        <taxon>Micromonosporaceae</taxon>
        <taxon>Actinoplanes</taxon>
    </lineage>
</organism>
<dbReference type="InterPro" id="IPR036513">
    <property type="entry name" value="STAS_dom_sf"/>
</dbReference>
<dbReference type="RefSeq" id="WP_203830471.1">
    <property type="nucleotide sequence ID" value="NZ_BAAATY010000023.1"/>
</dbReference>
<comment type="similarity">
    <text evidence="1 2">Belongs to the anti-sigma-factor antagonist family.</text>
</comment>
<evidence type="ECO:0000259" key="3">
    <source>
        <dbReference type="PROSITE" id="PS50801"/>
    </source>
</evidence>
<dbReference type="Proteomes" id="UP000624709">
    <property type="component" value="Unassembled WGS sequence"/>
</dbReference>
<dbReference type="Pfam" id="PF13466">
    <property type="entry name" value="STAS_2"/>
    <property type="match status" value="1"/>
</dbReference>
<evidence type="ECO:0000313" key="5">
    <source>
        <dbReference type="Proteomes" id="UP000624709"/>
    </source>
</evidence>
<sequence length="124" mass="12976">MTAVAGDGVLTLRHLDELRATVVAPLSDLDQQIVEVVRPVVMAAATAGRHVVLDLQGVGVVDSAGLGLLVRAHREARSHGASLLLVAPSRFVQTVLHTMRLDGVFPTFPDQPQALECLGGTPAA</sequence>
<comment type="caution">
    <text evidence="4">The sequence shown here is derived from an EMBL/GenBank/DDBJ whole genome shotgun (WGS) entry which is preliminary data.</text>
</comment>
<dbReference type="Gene3D" id="3.30.750.24">
    <property type="entry name" value="STAS domain"/>
    <property type="match status" value="1"/>
</dbReference>
<evidence type="ECO:0000313" key="4">
    <source>
        <dbReference type="EMBL" id="GIE72789.1"/>
    </source>
</evidence>
<dbReference type="PANTHER" id="PTHR33495">
    <property type="entry name" value="ANTI-SIGMA FACTOR ANTAGONIST TM_1081-RELATED-RELATED"/>
    <property type="match status" value="1"/>
</dbReference>
<evidence type="ECO:0000256" key="1">
    <source>
        <dbReference type="ARBA" id="ARBA00009013"/>
    </source>
</evidence>
<dbReference type="NCBIfam" id="TIGR00377">
    <property type="entry name" value="ant_ant_sig"/>
    <property type="match status" value="1"/>
</dbReference>
<feature type="domain" description="STAS" evidence="3">
    <location>
        <begin position="1"/>
        <end position="118"/>
    </location>
</feature>
<keyword evidence="5" id="KW-1185">Reference proteome</keyword>
<dbReference type="PANTHER" id="PTHR33495:SF2">
    <property type="entry name" value="ANTI-SIGMA FACTOR ANTAGONIST TM_1081-RELATED"/>
    <property type="match status" value="1"/>
</dbReference>
<protein>
    <recommendedName>
        <fullName evidence="2">Anti-sigma factor antagonist</fullName>
    </recommendedName>
</protein>
<proteinExistence type="inferred from homology"/>
<dbReference type="CDD" id="cd07043">
    <property type="entry name" value="STAS_anti-anti-sigma_factors"/>
    <property type="match status" value="1"/>
</dbReference>
<dbReference type="InterPro" id="IPR003658">
    <property type="entry name" value="Anti-sigma_ant"/>
</dbReference>
<reference evidence="4 5" key="1">
    <citation type="submission" date="2021-01" db="EMBL/GenBank/DDBJ databases">
        <title>Whole genome shotgun sequence of Actinoplanes palleronii NBRC 14916.</title>
        <authorList>
            <person name="Komaki H."/>
            <person name="Tamura T."/>
        </authorList>
    </citation>
    <scope>NUCLEOTIDE SEQUENCE [LARGE SCALE GENOMIC DNA]</scope>
    <source>
        <strain evidence="4 5">NBRC 14916</strain>
    </source>
</reference>
<name>A0ABQ4BQ39_9ACTN</name>